<organism evidence="2 3">
    <name type="scientific">Prymnesium parvum</name>
    <name type="common">Toxic golden alga</name>
    <dbReference type="NCBI Taxonomy" id="97485"/>
    <lineage>
        <taxon>Eukaryota</taxon>
        <taxon>Haptista</taxon>
        <taxon>Haptophyta</taxon>
        <taxon>Prymnesiophyceae</taxon>
        <taxon>Prymnesiales</taxon>
        <taxon>Prymnesiaceae</taxon>
        <taxon>Prymnesium</taxon>
    </lineage>
</organism>
<dbReference type="EMBL" id="JBGBPQ010000010">
    <property type="protein sequence ID" value="KAL1518626.1"/>
    <property type="molecule type" value="Genomic_DNA"/>
</dbReference>
<feature type="region of interest" description="Disordered" evidence="1">
    <location>
        <begin position="1"/>
        <end position="63"/>
    </location>
</feature>
<evidence type="ECO:0000256" key="1">
    <source>
        <dbReference type="SAM" id="MobiDB-lite"/>
    </source>
</evidence>
<dbReference type="AlphaFoldDB" id="A0AB34JCR1"/>
<evidence type="ECO:0000313" key="2">
    <source>
        <dbReference type="EMBL" id="KAL1518626.1"/>
    </source>
</evidence>
<sequence>MQASHALGSALDDQYPAPGRGGLQFPPFPGENPLQASSTKRKSGLKSRRRDWPRRDYSSLPMAATLRPRGTSWTFPSTSSHPCPPTTVLCAVMLCS</sequence>
<proteinExistence type="predicted"/>
<accession>A0AB34JCR1</accession>
<protein>
    <submittedName>
        <fullName evidence="2">Uncharacterized protein</fullName>
    </submittedName>
</protein>
<evidence type="ECO:0000313" key="3">
    <source>
        <dbReference type="Proteomes" id="UP001515480"/>
    </source>
</evidence>
<keyword evidence="3" id="KW-1185">Reference proteome</keyword>
<name>A0AB34JCR1_PRYPA</name>
<feature type="compositionally biased region" description="Basic residues" evidence="1">
    <location>
        <begin position="39"/>
        <end position="52"/>
    </location>
</feature>
<gene>
    <name evidence="2" type="ORF">AB1Y20_002914</name>
</gene>
<comment type="caution">
    <text evidence="2">The sequence shown here is derived from an EMBL/GenBank/DDBJ whole genome shotgun (WGS) entry which is preliminary data.</text>
</comment>
<dbReference type="Proteomes" id="UP001515480">
    <property type="component" value="Unassembled WGS sequence"/>
</dbReference>
<reference evidence="2 3" key="1">
    <citation type="journal article" date="2024" name="Science">
        <title>Giant polyketide synthase enzymes in the biosynthesis of giant marine polyether toxins.</title>
        <authorList>
            <person name="Fallon T.R."/>
            <person name="Shende V.V."/>
            <person name="Wierzbicki I.H."/>
            <person name="Pendleton A.L."/>
            <person name="Watervoot N.F."/>
            <person name="Auber R.P."/>
            <person name="Gonzalez D.J."/>
            <person name="Wisecaver J.H."/>
            <person name="Moore B.S."/>
        </authorList>
    </citation>
    <scope>NUCLEOTIDE SEQUENCE [LARGE SCALE GENOMIC DNA]</scope>
    <source>
        <strain evidence="2 3">12B1</strain>
    </source>
</reference>